<dbReference type="GO" id="GO:0005507">
    <property type="term" value="F:copper ion binding"/>
    <property type="evidence" value="ECO:0007669"/>
    <property type="project" value="InterPro"/>
</dbReference>
<dbReference type="STRING" id="443218.AS9A_2596"/>
<keyword evidence="8" id="KW-1185">Reference proteome</keyword>
<reference evidence="7 8" key="1">
    <citation type="journal article" date="2011" name="J. Bacteriol.">
        <title>Complete genome sequence of Amycolicicoccus subflavus DQS3-9A1T, an actinomycete isolated from crude oil-polluted soil.</title>
        <authorList>
            <person name="Cai M."/>
            <person name="Chen W.M."/>
            <person name="Nie Y."/>
            <person name="Chi C.Q."/>
            <person name="Wang Y.N."/>
            <person name="Tang Y.Q."/>
            <person name="Li G.Y."/>
            <person name="Wu X.L."/>
        </authorList>
    </citation>
    <scope>NUCLEOTIDE SEQUENCE [LARGE SCALE GENOMIC DNA]</scope>
    <source>
        <strain evidence="8">DSM 45089 / DQS3-9A1</strain>
    </source>
</reference>
<evidence type="ECO:0000259" key="4">
    <source>
        <dbReference type="Pfam" id="PF00394"/>
    </source>
</evidence>
<evidence type="ECO:0000259" key="5">
    <source>
        <dbReference type="Pfam" id="PF07731"/>
    </source>
</evidence>
<organism evidence="7 8">
    <name type="scientific">Hoyosella subflava (strain DSM 45089 / JCM 17490 / NBRC 109087 / DQS3-9A1)</name>
    <name type="common">Amycolicicoccus subflavus</name>
    <dbReference type="NCBI Taxonomy" id="443218"/>
    <lineage>
        <taxon>Bacteria</taxon>
        <taxon>Bacillati</taxon>
        <taxon>Actinomycetota</taxon>
        <taxon>Actinomycetes</taxon>
        <taxon>Mycobacteriales</taxon>
        <taxon>Hoyosellaceae</taxon>
        <taxon>Hoyosella</taxon>
    </lineage>
</organism>
<evidence type="ECO:0000313" key="7">
    <source>
        <dbReference type="EMBL" id="AEF41043.1"/>
    </source>
</evidence>
<dbReference type="GO" id="GO:0016491">
    <property type="term" value="F:oxidoreductase activity"/>
    <property type="evidence" value="ECO:0007669"/>
    <property type="project" value="UniProtKB-KW"/>
</dbReference>
<dbReference type="KEGG" id="asd:AS9A_2596"/>
<dbReference type="InterPro" id="IPR008972">
    <property type="entry name" value="Cupredoxin"/>
</dbReference>
<keyword evidence="2" id="KW-0560">Oxidoreductase</keyword>
<dbReference type="PROSITE" id="PS51257">
    <property type="entry name" value="PROKAR_LIPOPROTEIN"/>
    <property type="match status" value="1"/>
</dbReference>
<dbReference type="SUPFAM" id="SSF49503">
    <property type="entry name" value="Cupredoxins"/>
    <property type="match status" value="3"/>
</dbReference>
<dbReference type="InterPro" id="IPR002355">
    <property type="entry name" value="Cu_oxidase_Cu_BS"/>
</dbReference>
<keyword evidence="1" id="KW-0479">Metal-binding</keyword>
<dbReference type="InterPro" id="IPR011706">
    <property type="entry name" value="Cu-oxidase_C"/>
</dbReference>
<dbReference type="HOGENOM" id="CLU_009100_3_1_11"/>
<dbReference type="Pfam" id="PF07731">
    <property type="entry name" value="Cu-oxidase_2"/>
    <property type="match status" value="1"/>
</dbReference>
<dbReference type="Pfam" id="PF07732">
    <property type="entry name" value="Cu-oxidase_3"/>
    <property type="match status" value="1"/>
</dbReference>
<accession>F6EGJ0</accession>
<dbReference type="Gene3D" id="2.60.40.420">
    <property type="entry name" value="Cupredoxins - blue copper proteins"/>
    <property type="match status" value="3"/>
</dbReference>
<dbReference type="RefSeq" id="WP_013807392.1">
    <property type="nucleotide sequence ID" value="NC_015564.1"/>
</dbReference>
<dbReference type="PROSITE" id="PS00080">
    <property type="entry name" value="MULTICOPPER_OXIDASE2"/>
    <property type="match status" value="1"/>
</dbReference>
<evidence type="ECO:0000313" key="8">
    <source>
        <dbReference type="Proteomes" id="UP000009235"/>
    </source>
</evidence>
<dbReference type="eggNOG" id="COG2132">
    <property type="taxonomic scope" value="Bacteria"/>
</dbReference>
<feature type="region of interest" description="Disordered" evidence="3">
    <location>
        <begin position="334"/>
        <end position="376"/>
    </location>
</feature>
<dbReference type="CDD" id="cd13900">
    <property type="entry name" value="CuRO_3_Tth-MCO_like"/>
    <property type="match status" value="1"/>
</dbReference>
<evidence type="ECO:0000256" key="1">
    <source>
        <dbReference type="ARBA" id="ARBA00022723"/>
    </source>
</evidence>
<dbReference type="EMBL" id="CP002786">
    <property type="protein sequence ID" value="AEF41043.1"/>
    <property type="molecule type" value="Genomic_DNA"/>
</dbReference>
<dbReference type="CDD" id="cd13881">
    <property type="entry name" value="CuRO_2_McoC_like"/>
    <property type="match status" value="1"/>
</dbReference>
<dbReference type="Proteomes" id="UP000009235">
    <property type="component" value="Chromosome"/>
</dbReference>
<dbReference type="AlphaFoldDB" id="F6EGJ0"/>
<sequence length="541" mass="59432">MGLIVSRRMALRLGFGAVLGTFFGGSAVGCASIRHEASGDSADPDEFHVPEVVRSAGGVLAVSLTSVVASVDMGAEKPVTTYTYDGMVPGRTWEVQAGDTLRIDLINDLPELHASHEDMGPFDMSRPHEWTTTNIHTHGLHVSPEGNGDNVFLSIAPGGRQRYEIPIPAHHPGGIHWYHPHRHGAVCQQVRAGMAGMIIVRGEIDRVPEVQAAKEQVMVLQAIELDDDFQLAEPIPYPTTEQSFFPRTQILYTVNGRLTPKITMYPGEVQRWRLVNAAEGKYMSLALEGHELNVLAWDGLTLAEPEPNDVALLSAGNRVELLVKAGAPGTYNLVLTPGSSQHPDIPGMPHSPNDPGGSSEDHSPHEPSPMSTGELEVRPILTLEVVGEGPEMDLPSTLPAYDPPMPPIARTREVRYTVEREPDNEFDTFGINGLPYSPEREPYQPRLGTAEEWTIINATDPKLARHAHVLHIHVNPFKITKINGETLDKPLWRDTWVLTGGTGDSFTFETHFEDFTGQFVQHCHILSHEDLGMMEAVEVIE</sequence>
<feature type="domain" description="Plastocyanin-like" evidence="6">
    <location>
        <begin position="132"/>
        <end position="202"/>
    </location>
</feature>
<evidence type="ECO:0000256" key="3">
    <source>
        <dbReference type="SAM" id="MobiDB-lite"/>
    </source>
</evidence>
<name>F6EGJ0_HOYSD</name>
<gene>
    <name evidence="7" type="ordered locus">AS9A_2596</name>
</gene>
<feature type="domain" description="Plastocyanin-like" evidence="5">
    <location>
        <begin position="415"/>
        <end position="539"/>
    </location>
</feature>
<proteinExistence type="predicted"/>
<feature type="domain" description="Plastocyanin-like" evidence="4">
    <location>
        <begin position="252"/>
        <end position="338"/>
    </location>
</feature>
<dbReference type="Pfam" id="PF00394">
    <property type="entry name" value="Cu-oxidase"/>
    <property type="match status" value="1"/>
</dbReference>
<dbReference type="InterPro" id="IPR001117">
    <property type="entry name" value="Cu-oxidase_2nd"/>
</dbReference>
<dbReference type="InterPro" id="IPR045087">
    <property type="entry name" value="Cu-oxidase_fam"/>
</dbReference>
<dbReference type="InterPro" id="IPR011707">
    <property type="entry name" value="Cu-oxidase-like_N"/>
</dbReference>
<protein>
    <submittedName>
        <fullName evidence="7">Multicopper oxidase type 2</fullName>
    </submittedName>
</protein>
<evidence type="ECO:0000259" key="6">
    <source>
        <dbReference type="Pfam" id="PF07732"/>
    </source>
</evidence>
<dbReference type="CDD" id="cd13853">
    <property type="entry name" value="CuRO_1_Tth-MCO_like"/>
    <property type="match status" value="1"/>
</dbReference>
<dbReference type="PANTHER" id="PTHR11709">
    <property type="entry name" value="MULTI-COPPER OXIDASE"/>
    <property type="match status" value="1"/>
</dbReference>
<evidence type="ECO:0000256" key="2">
    <source>
        <dbReference type="ARBA" id="ARBA00023002"/>
    </source>
</evidence>
<dbReference type="PANTHER" id="PTHR11709:SF518">
    <property type="entry name" value="MULTICOPPER OXIDASE"/>
    <property type="match status" value="1"/>
</dbReference>